<dbReference type="Gene3D" id="3.60.110.10">
    <property type="entry name" value="Carbon-nitrogen hydrolase"/>
    <property type="match status" value="1"/>
</dbReference>
<feature type="domain" description="CN hydrolase" evidence="1">
    <location>
        <begin position="3"/>
        <end position="58"/>
    </location>
</feature>
<name>X0SG36_9ZZZZ</name>
<sequence>MKVKVAAIQMEVGTSRDRNLEKALSLVDRAAEEGCQAACLPDYFLTDTPTQDQTVEDM</sequence>
<dbReference type="SUPFAM" id="SSF56317">
    <property type="entry name" value="Carbon-nitrogen hydrolase"/>
    <property type="match status" value="1"/>
</dbReference>
<proteinExistence type="predicted"/>
<dbReference type="AlphaFoldDB" id="X0SG36"/>
<dbReference type="InterPro" id="IPR003010">
    <property type="entry name" value="C-N_Hydrolase"/>
</dbReference>
<reference evidence="2" key="1">
    <citation type="journal article" date="2014" name="Front. Microbiol.">
        <title>High frequency of phylogenetically diverse reductive dehalogenase-homologous genes in deep subseafloor sedimentary metagenomes.</title>
        <authorList>
            <person name="Kawai M."/>
            <person name="Futagami T."/>
            <person name="Toyoda A."/>
            <person name="Takaki Y."/>
            <person name="Nishi S."/>
            <person name="Hori S."/>
            <person name="Arai W."/>
            <person name="Tsubouchi T."/>
            <person name="Morono Y."/>
            <person name="Uchiyama I."/>
            <person name="Ito T."/>
            <person name="Fujiyama A."/>
            <person name="Inagaki F."/>
            <person name="Takami H."/>
        </authorList>
    </citation>
    <scope>NUCLEOTIDE SEQUENCE</scope>
    <source>
        <strain evidence="2">Expedition CK06-06</strain>
    </source>
</reference>
<feature type="non-terminal residue" evidence="2">
    <location>
        <position position="58"/>
    </location>
</feature>
<organism evidence="2">
    <name type="scientific">marine sediment metagenome</name>
    <dbReference type="NCBI Taxonomy" id="412755"/>
    <lineage>
        <taxon>unclassified sequences</taxon>
        <taxon>metagenomes</taxon>
        <taxon>ecological metagenomes</taxon>
    </lineage>
</organism>
<dbReference type="Pfam" id="PF00795">
    <property type="entry name" value="CN_hydrolase"/>
    <property type="match status" value="1"/>
</dbReference>
<accession>X0SG36</accession>
<protein>
    <recommendedName>
        <fullName evidence="1">CN hydrolase domain-containing protein</fullName>
    </recommendedName>
</protein>
<dbReference type="InterPro" id="IPR036526">
    <property type="entry name" value="C-N_Hydrolase_sf"/>
</dbReference>
<evidence type="ECO:0000313" key="2">
    <source>
        <dbReference type="EMBL" id="GAF79988.1"/>
    </source>
</evidence>
<evidence type="ECO:0000259" key="1">
    <source>
        <dbReference type="PROSITE" id="PS50263"/>
    </source>
</evidence>
<dbReference type="EMBL" id="BARS01005874">
    <property type="protein sequence ID" value="GAF79988.1"/>
    <property type="molecule type" value="Genomic_DNA"/>
</dbReference>
<gene>
    <name evidence="2" type="ORF">S01H1_11518</name>
</gene>
<dbReference type="PROSITE" id="PS50263">
    <property type="entry name" value="CN_HYDROLASE"/>
    <property type="match status" value="1"/>
</dbReference>
<comment type="caution">
    <text evidence="2">The sequence shown here is derived from an EMBL/GenBank/DDBJ whole genome shotgun (WGS) entry which is preliminary data.</text>
</comment>